<organism evidence="1 2">
    <name type="scientific">Gigaspora margarita</name>
    <dbReference type="NCBI Taxonomy" id="4874"/>
    <lineage>
        <taxon>Eukaryota</taxon>
        <taxon>Fungi</taxon>
        <taxon>Fungi incertae sedis</taxon>
        <taxon>Mucoromycota</taxon>
        <taxon>Glomeromycotina</taxon>
        <taxon>Glomeromycetes</taxon>
        <taxon>Diversisporales</taxon>
        <taxon>Gigasporaceae</taxon>
        <taxon>Gigaspora</taxon>
    </lineage>
</organism>
<reference evidence="1 2" key="1">
    <citation type="submission" date="2021-06" db="EMBL/GenBank/DDBJ databases">
        <authorList>
            <person name="Kallberg Y."/>
            <person name="Tangrot J."/>
            <person name="Rosling A."/>
        </authorList>
    </citation>
    <scope>NUCLEOTIDE SEQUENCE [LARGE SCALE GENOMIC DNA]</scope>
    <source>
        <strain evidence="1 2">120-4 pot B 10/14</strain>
    </source>
</reference>
<protein>
    <submittedName>
        <fullName evidence="1">3079_t:CDS:1</fullName>
    </submittedName>
</protein>
<feature type="non-terminal residue" evidence="1">
    <location>
        <position position="1"/>
    </location>
</feature>
<dbReference type="Proteomes" id="UP000789901">
    <property type="component" value="Unassembled WGS sequence"/>
</dbReference>
<dbReference type="EMBL" id="CAJVQB010142279">
    <property type="protein sequence ID" value="CAG8854774.1"/>
    <property type="molecule type" value="Genomic_DNA"/>
</dbReference>
<proteinExistence type="predicted"/>
<evidence type="ECO:0000313" key="1">
    <source>
        <dbReference type="EMBL" id="CAG8854774.1"/>
    </source>
</evidence>
<feature type="non-terminal residue" evidence="1">
    <location>
        <position position="53"/>
    </location>
</feature>
<keyword evidence="2" id="KW-1185">Reference proteome</keyword>
<evidence type="ECO:0000313" key="2">
    <source>
        <dbReference type="Proteomes" id="UP000789901"/>
    </source>
</evidence>
<name>A0ABN7XLE4_GIGMA</name>
<accession>A0ABN7XLE4</accession>
<sequence>GITVSLERTPTKTVYLRSELPRRWYIFGTNSHKDGISSERNQRVKAQRHIGSV</sequence>
<gene>
    <name evidence="1" type="ORF">GMARGA_LOCUS43595</name>
</gene>
<comment type="caution">
    <text evidence="1">The sequence shown here is derived from an EMBL/GenBank/DDBJ whole genome shotgun (WGS) entry which is preliminary data.</text>
</comment>